<dbReference type="Proteomes" id="UP000053664">
    <property type="component" value="Unassembled WGS sequence"/>
</dbReference>
<feature type="chain" id="PRO_5001603547" evidence="2">
    <location>
        <begin position="26"/>
        <end position="204"/>
    </location>
</feature>
<evidence type="ECO:0000313" key="4">
    <source>
        <dbReference type="Proteomes" id="UP000053664"/>
    </source>
</evidence>
<dbReference type="RefSeq" id="XP_007879156.1">
    <property type="nucleotide sequence ID" value="XM_007880965.1"/>
</dbReference>
<keyword evidence="2" id="KW-0732">Signal</keyword>
<organism evidence="3 4">
    <name type="scientific">Pseudozyma flocculosa PF-1</name>
    <dbReference type="NCBI Taxonomy" id="1277687"/>
    <lineage>
        <taxon>Eukaryota</taxon>
        <taxon>Fungi</taxon>
        <taxon>Dikarya</taxon>
        <taxon>Basidiomycota</taxon>
        <taxon>Ustilaginomycotina</taxon>
        <taxon>Ustilaginomycetes</taxon>
        <taxon>Ustilaginales</taxon>
        <taxon>Ustilaginaceae</taxon>
        <taxon>Pseudozyma</taxon>
    </lineage>
</organism>
<name>A0A061HEV3_9BASI</name>
<reference evidence="3 4" key="1">
    <citation type="journal article" date="2013" name="Plant Cell">
        <title>The transition from a phytopathogenic smut ancestor to an anamorphic biocontrol agent deciphered by comparative whole-genome analysis.</title>
        <authorList>
            <person name="Lefebvre F."/>
            <person name="Joly D.L."/>
            <person name="Labbe C."/>
            <person name="Teichmann B."/>
            <person name="Linning R."/>
            <person name="Belzile F."/>
            <person name="Bakkeren G."/>
            <person name="Belanger R.R."/>
        </authorList>
    </citation>
    <scope>NUCLEOTIDE SEQUENCE [LARGE SCALE GENOMIC DNA]</scope>
    <source>
        <strain evidence="3 4">PF-1</strain>
    </source>
</reference>
<accession>A0A061HEV3</accession>
<feature type="signal peptide" evidence="2">
    <location>
        <begin position="1"/>
        <end position="25"/>
    </location>
</feature>
<feature type="compositionally biased region" description="Low complexity" evidence="1">
    <location>
        <begin position="110"/>
        <end position="136"/>
    </location>
</feature>
<protein>
    <submittedName>
        <fullName evidence="3">Uncharacterized protein</fullName>
    </submittedName>
</protein>
<dbReference type="HOGENOM" id="CLU_119199_0_0_1"/>
<evidence type="ECO:0000256" key="2">
    <source>
        <dbReference type="SAM" id="SignalP"/>
    </source>
</evidence>
<dbReference type="AlphaFoldDB" id="A0A061HEV3"/>
<gene>
    <name evidence="3" type="ORF">PFL1_03448</name>
</gene>
<dbReference type="GeneID" id="19317558"/>
<evidence type="ECO:0000256" key="1">
    <source>
        <dbReference type="SAM" id="MobiDB-lite"/>
    </source>
</evidence>
<dbReference type="eggNOG" id="ENOG502TKTY">
    <property type="taxonomic scope" value="Eukaryota"/>
</dbReference>
<dbReference type="OrthoDB" id="2556728at2759"/>
<dbReference type="KEGG" id="pfp:PFL1_03448"/>
<sequence length="204" mass="20034">MSRSSPLLALLLVSASLFLAPLAAADDVAASRNLHILPGSPIFASTTAFNPALTNQGGTTNSAGTFDVSPLATSTSYQFQPASQTTSFAVQSPNFATPNAGNAGSGGGSASAPGAAVTQTVVQTSQQTSFFTPSPTDAANGPQNGGVAAATASSDAQQPVQSINLAQDNAASGHLAQAQAQWKTSLCAAIAVVGASMLGVVVVA</sequence>
<dbReference type="EMBL" id="KE361632">
    <property type="protein sequence ID" value="EPQ29161.1"/>
    <property type="molecule type" value="Genomic_DNA"/>
</dbReference>
<evidence type="ECO:0000313" key="3">
    <source>
        <dbReference type="EMBL" id="EPQ29161.1"/>
    </source>
</evidence>
<proteinExistence type="predicted"/>
<feature type="region of interest" description="Disordered" evidence="1">
    <location>
        <begin position="93"/>
        <end position="154"/>
    </location>
</feature>